<dbReference type="OrthoDB" id="10548948at2759"/>
<dbReference type="HOGENOM" id="CLU_2284090_0_0_1"/>
<organism evidence="2 3">
    <name type="scientific">Laccaria amethystina LaAM-08-1</name>
    <dbReference type="NCBI Taxonomy" id="1095629"/>
    <lineage>
        <taxon>Eukaryota</taxon>
        <taxon>Fungi</taxon>
        <taxon>Dikarya</taxon>
        <taxon>Basidiomycota</taxon>
        <taxon>Agaricomycotina</taxon>
        <taxon>Agaricomycetes</taxon>
        <taxon>Agaricomycetidae</taxon>
        <taxon>Agaricales</taxon>
        <taxon>Agaricineae</taxon>
        <taxon>Hydnangiaceae</taxon>
        <taxon>Laccaria</taxon>
    </lineage>
</organism>
<keyword evidence="1" id="KW-0472">Membrane</keyword>
<feature type="transmembrane region" description="Helical" evidence="1">
    <location>
        <begin position="27"/>
        <end position="49"/>
    </location>
</feature>
<feature type="non-terminal residue" evidence="2">
    <location>
        <position position="102"/>
    </location>
</feature>
<dbReference type="AlphaFoldDB" id="A0A0C9XCC2"/>
<evidence type="ECO:0000313" key="3">
    <source>
        <dbReference type="Proteomes" id="UP000054477"/>
    </source>
</evidence>
<reference evidence="2 3" key="1">
    <citation type="submission" date="2014-04" db="EMBL/GenBank/DDBJ databases">
        <authorList>
            <consortium name="DOE Joint Genome Institute"/>
            <person name="Kuo A."/>
            <person name="Kohler A."/>
            <person name="Nagy L.G."/>
            <person name="Floudas D."/>
            <person name="Copeland A."/>
            <person name="Barry K.W."/>
            <person name="Cichocki N."/>
            <person name="Veneault-Fourrey C."/>
            <person name="LaButti K."/>
            <person name="Lindquist E.A."/>
            <person name="Lipzen A."/>
            <person name="Lundell T."/>
            <person name="Morin E."/>
            <person name="Murat C."/>
            <person name="Sun H."/>
            <person name="Tunlid A."/>
            <person name="Henrissat B."/>
            <person name="Grigoriev I.V."/>
            <person name="Hibbett D.S."/>
            <person name="Martin F."/>
            <person name="Nordberg H.P."/>
            <person name="Cantor M.N."/>
            <person name="Hua S.X."/>
        </authorList>
    </citation>
    <scope>NUCLEOTIDE SEQUENCE [LARGE SCALE GENOMIC DNA]</scope>
    <source>
        <strain evidence="2 3">LaAM-08-1</strain>
    </source>
</reference>
<keyword evidence="3" id="KW-1185">Reference proteome</keyword>
<keyword evidence="1" id="KW-1133">Transmembrane helix</keyword>
<gene>
    <name evidence="2" type="ORF">K443DRAFT_108867</name>
</gene>
<sequence length="102" mass="10628">NQESSLLTAKFGHIWVSTCGLGSRGQVGWSGSLLAGGASIFAVIWGWLVGRCGVHTWLQGGIDVGAAVLFDVAWGGPVLVGFEVSQCGVRWEEHPGFALVGC</sequence>
<reference evidence="3" key="2">
    <citation type="submission" date="2015-01" db="EMBL/GenBank/DDBJ databases">
        <title>Evolutionary Origins and Diversification of the Mycorrhizal Mutualists.</title>
        <authorList>
            <consortium name="DOE Joint Genome Institute"/>
            <consortium name="Mycorrhizal Genomics Consortium"/>
            <person name="Kohler A."/>
            <person name="Kuo A."/>
            <person name="Nagy L.G."/>
            <person name="Floudas D."/>
            <person name="Copeland A."/>
            <person name="Barry K.W."/>
            <person name="Cichocki N."/>
            <person name="Veneault-Fourrey C."/>
            <person name="LaButti K."/>
            <person name="Lindquist E.A."/>
            <person name="Lipzen A."/>
            <person name="Lundell T."/>
            <person name="Morin E."/>
            <person name="Murat C."/>
            <person name="Riley R."/>
            <person name="Ohm R."/>
            <person name="Sun H."/>
            <person name="Tunlid A."/>
            <person name="Henrissat B."/>
            <person name="Grigoriev I.V."/>
            <person name="Hibbett D.S."/>
            <person name="Martin F."/>
        </authorList>
    </citation>
    <scope>NUCLEOTIDE SEQUENCE [LARGE SCALE GENOMIC DNA]</scope>
    <source>
        <strain evidence="3">LaAM-08-1</strain>
    </source>
</reference>
<dbReference type="EMBL" id="KN838758">
    <property type="protein sequence ID" value="KIJ95391.1"/>
    <property type="molecule type" value="Genomic_DNA"/>
</dbReference>
<evidence type="ECO:0000256" key="1">
    <source>
        <dbReference type="SAM" id="Phobius"/>
    </source>
</evidence>
<evidence type="ECO:0000313" key="2">
    <source>
        <dbReference type="EMBL" id="KIJ95391.1"/>
    </source>
</evidence>
<keyword evidence="1" id="KW-0812">Transmembrane</keyword>
<name>A0A0C9XCC2_9AGAR</name>
<proteinExistence type="predicted"/>
<protein>
    <submittedName>
        <fullName evidence="2">Uncharacterized protein</fullName>
    </submittedName>
</protein>
<dbReference type="Proteomes" id="UP000054477">
    <property type="component" value="Unassembled WGS sequence"/>
</dbReference>
<accession>A0A0C9XCC2</accession>